<gene>
    <name evidence="5" type="ORF">PY092_01310</name>
</gene>
<dbReference type="PANTHER" id="PTHR43179:SF12">
    <property type="entry name" value="GALACTOFURANOSYLTRANSFERASE GLFT2"/>
    <property type="match status" value="1"/>
</dbReference>
<evidence type="ECO:0000313" key="6">
    <source>
        <dbReference type="Proteomes" id="UP001221366"/>
    </source>
</evidence>
<sequence length="292" mass="33533">MDRVCAVVVTYNRLELLKETLNALLEVNGSLEKVVVVNNASTDNTHEYLQGLSKESPKVEEYLMKENLGGAGGFKAGLKYAFEQGYDYIWLMDDDSIVKKDSLGPLLEPFKKVEDVGFTCSKVIWTDGTPHKMNIPDVSRVNDNGVAFFGDEGYINVKSCSFVSMMVPARIVDKLGLPYQDFFIWCDDLEYSRRIIRAGYKGLFVEESQVVHKTVTNHNTNIQNCTPKEFWKMEYGFRNRTFMHRKFGEYNLMFLFFARNLYRSVSRKNHKLKAFSIVVGAFFKGIFFKPTA</sequence>
<feature type="domain" description="Glycosyltransferase 2-like" evidence="4">
    <location>
        <begin position="6"/>
        <end position="132"/>
    </location>
</feature>
<dbReference type="EMBL" id="JARFVB010000001">
    <property type="protein sequence ID" value="MDF0714772.1"/>
    <property type="molecule type" value="Genomic_DNA"/>
</dbReference>
<organism evidence="5 6">
    <name type="scientific">Flagellimonas yonaguniensis</name>
    <dbReference type="NCBI Taxonomy" id="3031325"/>
    <lineage>
        <taxon>Bacteria</taxon>
        <taxon>Pseudomonadati</taxon>
        <taxon>Bacteroidota</taxon>
        <taxon>Flavobacteriia</taxon>
        <taxon>Flavobacteriales</taxon>
        <taxon>Flavobacteriaceae</taxon>
        <taxon>Flagellimonas</taxon>
    </lineage>
</organism>
<comment type="similarity">
    <text evidence="1">Belongs to the glycosyltransferase 2 family.</text>
</comment>
<protein>
    <submittedName>
        <fullName evidence="5">Glycosyltransferase family 2 protein</fullName>
    </submittedName>
</protein>
<evidence type="ECO:0000256" key="2">
    <source>
        <dbReference type="ARBA" id="ARBA00022676"/>
    </source>
</evidence>
<reference evidence="5 6" key="1">
    <citation type="submission" date="2023-03" db="EMBL/GenBank/DDBJ databases">
        <title>Muricauda XX sp. nov. and Muricauda XXX sp. nov., two novel species isolated from Okinawa Trough.</title>
        <authorList>
            <person name="Cao W."/>
            <person name="Deng X."/>
        </authorList>
    </citation>
    <scope>NUCLEOTIDE SEQUENCE [LARGE SCALE GENOMIC DNA]</scope>
    <source>
        <strain evidence="5 6">334s03</strain>
    </source>
</reference>
<evidence type="ECO:0000256" key="3">
    <source>
        <dbReference type="ARBA" id="ARBA00022679"/>
    </source>
</evidence>
<dbReference type="Gene3D" id="3.90.550.10">
    <property type="entry name" value="Spore Coat Polysaccharide Biosynthesis Protein SpsA, Chain A"/>
    <property type="match status" value="1"/>
</dbReference>
<keyword evidence="3" id="KW-0808">Transferase</keyword>
<keyword evidence="2" id="KW-0328">Glycosyltransferase</keyword>
<comment type="caution">
    <text evidence="5">The sequence shown here is derived from an EMBL/GenBank/DDBJ whole genome shotgun (WGS) entry which is preliminary data.</text>
</comment>
<dbReference type="Proteomes" id="UP001221366">
    <property type="component" value="Unassembled WGS sequence"/>
</dbReference>
<dbReference type="SUPFAM" id="SSF53448">
    <property type="entry name" value="Nucleotide-diphospho-sugar transferases"/>
    <property type="match status" value="1"/>
</dbReference>
<dbReference type="Pfam" id="PF00535">
    <property type="entry name" value="Glycos_transf_2"/>
    <property type="match status" value="1"/>
</dbReference>
<accession>A0ABT5XUB4</accession>
<evidence type="ECO:0000259" key="4">
    <source>
        <dbReference type="Pfam" id="PF00535"/>
    </source>
</evidence>
<dbReference type="RefSeq" id="WP_275614053.1">
    <property type="nucleotide sequence ID" value="NZ_JARFVB010000001.1"/>
</dbReference>
<proteinExistence type="inferred from homology"/>
<dbReference type="CDD" id="cd04185">
    <property type="entry name" value="GT_2_like_b"/>
    <property type="match status" value="1"/>
</dbReference>
<name>A0ABT5XUB4_9FLAO</name>
<evidence type="ECO:0000313" key="5">
    <source>
        <dbReference type="EMBL" id="MDF0714772.1"/>
    </source>
</evidence>
<keyword evidence="6" id="KW-1185">Reference proteome</keyword>
<dbReference type="PANTHER" id="PTHR43179">
    <property type="entry name" value="RHAMNOSYLTRANSFERASE WBBL"/>
    <property type="match status" value="1"/>
</dbReference>
<dbReference type="InterPro" id="IPR001173">
    <property type="entry name" value="Glyco_trans_2-like"/>
</dbReference>
<dbReference type="InterPro" id="IPR029044">
    <property type="entry name" value="Nucleotide-diphossugar_trans"/>
</dbReference>
<evidence type="ECO:0000256" key="1">
    <source>
        <dbReference type="ARBA" id="ARBA00006739"/>
    </source>
</evidence>